<dbReference type="InterPro" id="IPR044800">
    <property type="entry name" value="LEC2-like"/>
</dbReference>
<dbReference type="PANTHER" id="PTHR31140:SF81">
    <property type="entry name" value="B3 DOMAIN-CONTAINING TRANSCRIPTION FACTOR ABI3"/>
    <property type="match status" value="1"/>
</dbReference>
<sequence length="594" mass="66080">MDQISTQDCMDVMLELGGMDLLDSTADDGVMWDPSAFFPDDGDDDQDLHHHHQDHHGDRLEDGHDDQTRVSSEEDLAMLFFEWLKSNKESISAEDLRSIKLKRSTIECAARRLGGGKEGMKQLLKLILEWVQNHQLQKKRMAAENPPQDQHHDQMMINTTSTTTPSLQDSSNYFHQSNNLVMSPHDQAMSGNPYFAPPPPPWMVSQQFDPHGSYGDFHNKNNVFNNGGLVNNVSPFTSAHQDFNQMMSNNWPHHQFMSHQYNVDYHNPTPPQRAYATAYGNHQYGAAVGASMCNQHQGMFQGHNGDNRLVRLGSSATKEARKKRMARQKRFFSHHRGCNSHGNNQHQTTLPPPPAVTAAMTALTEQQQRHSRLASDANCSGTTNVGHANRGNWMFWSSSSGGAPPVMLPDALAPPAASSVDRGGVGTVGSMQAHHKQYQQQIGLDKRQGCNTTNKSGSEKNLKFLLQKVLKQSDVGNLGRIVLPKGIKKQKLIFQNSRQEMASPLQWKTLEPLALGTCVTGDFVRSNGLQEGDFIVIYSDVKCGKYMIRGVKVRQPGSSKMEARKQGKSQRSTPHGTTSRTAAACSPFVKEMVT</sequence>
<reference evidence="7 8" key="1">
    <citation type="submission" date="2024-01" db="EMBL/GenBank/DDBJ databases">
        <title>Genome assemblies of Stephania.</title>
        <authorList>
            <person name="Yang L."/>
        </authorList>
    </citation>
    <scope>NUCLEOTIDE SEQUENCE [LARGE SCALE GENOMIC DNA]</scope>
    <source>
        <strain evidence="7">QJT</strain>
        <tissue evidence="7">Leaf</tissue>
    </source>
</reference>
<name>A0AAP0PLP5_9MAGN</name>
<dbReference type="Proteomes" id="UP001417504">
    <property type="component" value="Unassembled WGS sequence"/>
</dbReference>
<dbReference type="SUPFAM" id="SSF101936">
    <property type="entry name" value="DNA-binding pseudobarrel domain"/>
    <property type="match status" value="1"/>
</dbReference>
<keyword evidence="3" id="KW-0238">DNA-binding</keyword>
<feature type="region of interest" description="Disordered" evidence="6">
    <location>
        <begin position="33"/>
        <end position="69"/>
    </location>
</feature>
<keyword evidence="5" id="KW-0539">Nucleus</keyword>
<feature type="compositionally biased region" description="Polar residues" evidence="6">
    <location>
        <begin position="569"/>
        <end position="581"/>
    </location>
</feature>
<dbReference type="GO" id="GO:0005634">
    <property type="term" value="C:nucleus"/>
    <property type="evidence" value="ECO:0007669"/>
    <property type="project" value="UniProtKB-SubCell"/>
</dbReference>
<dbReference type="EMBL" id="JBBNAE010000002">
    <property type="protein sequence ID" value="KAK9146185.1"/>
    <property type="molecule type" value="Genomic_DNA"/>
</dbReference>
<keyword evidence="2" id="KW-0805">Transcription regulation</keyword>
<keyword evidence="4" id="KW-0804">Transcription</keyword>
<evidence type="ECO:0000313" key="8">
    <source>
        <dbReference type="Proteomes" id="UP001417504"/>
    </source>
</evidence>
<feature type="region of interest" description="Disordered" evidence="6">
    <location>
        <begin position="555"/>
        <end position="583"/>
    </location>
</feature>
<feature type="compositionally biased region" description="Basic and acidic residues" evidence="6">
    <location>
        <begin position="55"/>
        <end position="69"/>
    </location>
</feature>
<evidence type="ECO:0000256" key="2">
    <source>
        <dbReference type="ARBA" id="ARBA00023015"/>
    </source>
</evidence>
<comment type="subcellular location">
    <subcellularLocation>
        <location evidence="1">Nucleus</location>
    </subcellularLocation>
</comment>
<organism evidence="7 8">
    <name type="scientific">Stephania japonica</name>
    <dbReference type="NCBI Taxonomy" id="461633"/>
    <lineage>
        <taxon>Eukaryota</taxon>
        <taxon>Viridiplantae</taxon>
        <taxon>Streptophyta</taxon>
        <taxon>Embryophyta</taxon>
        <taxon>Tracheophyta</taxon>
        <taxon>Spermatophyta</taxon>
        <taxon>Magnoliopsida</taxon>
        <taxon>Ranunculales</taxon>
        <taxon>Menispermaceae</taxon>
        <taxon>Menispermoideae</taxon>
        <taxon>Cissampelideae</taxon>
        <taxon>Stephania</taxon>
    </lineage>
</organism>
<protein>
    <submittedName>
        <fullName evidence="7">Uncharacterized protein</fullName>
    </submittedName>
</protein>
<dbReference type="PANTHER" id="PTHR31140">
    <property type="entry name" value="B3 DOMAIN-CONTAINING TRANSCRIPTION FACTOR ABI3"/>
    <property type="match status" value="1"/>
</dbReference>
<dbReference type="InterPro" id="IPR015300">
    <property type="entry name" value="DNA-bd_pseudobarrel_sf"/>
</dbReference>
<dbReference type="GO" id="GO:0003700">
    <property type="term" value="F:DNA-binding transcription factor activity"/>
    <property type="evidence" value="ECO:0007669"/>
    <property type="project" value="InterPro"/>
</dbReference>
<accession>A0AAP0PLP5</accession>
<dbReference type="Gene3D" id="2.40.330.10">
    <property type="entry name" value="DNA-binding pseudobarrel domain"/>
    <property type="match status" value="1"/>
</dbReference>
<dbReference type="AlphaFoldDB" id="A0AAP0PLP5"/>
<keyword evidence="8" id="KW-1185">Reference proteome</keyword>
<evidence type="ECO:0000256" key="4">
    <source>
        <dbReference type="ARBA" id="ARBA00023163"/>
    </source>
</evidence>
<gene>
    <name evidence="7" type="ORF">Sjap_006088</name>
</gene>
<proteinExistence type="predicted"/>
<comment type="caution">
    <text evidence="7">The sequence shown here is derived from an EMBL/GenBank/DDBJ whole genome shotgun (WGS) entry which is preliminary data.</text>
</comment>
<dbReference type="GO" id="GO:0003677">
    <property type="term" value="F:DNA binding"/>
    <property type="evidence" value="ECO:0007669"/>
    <property type="project" value="UniProtKB-KW"/>
</dbReference>
<evidence type="ECO:0000256" key="3">
    <source>
        <dbReference type="ARBA" id="ARBA00023125"/>
    </source>
</evidence>
<evidence type="ECO:0000313" key="7">
    <source>
        <dbReference type="EMBL" id="KAK9146185.1"/>
    </source>
</evidence>
<evidence type="ECO:0000256" key="1">
    <source>
        <dbReference type="ARBA" id="ARBA00004123"/>
    </source>
</evidence>
<evidence type="ECO:0000256" key="5">
    <source>
        <dbReference type="ARBA" id="ARBA00023242"/>
    </source>
</evidence>
<evidence type="ECO:0000256" key="6">
    <source>
        <dbReference type="SAM" id="MobiDB-lite"/>
    </source>
</evidence>